<protein>
    <submittedName>
        <fullName evidence="2">Uncharacterized protein</fullName>
    </submittedName>
</protein>
<name>A0AAE1EL39_PETCI</name>
<keyword evidence="3" id="KW-1185">Reference proteome</keyword>
<evidence type="ECO:0000256" key="1">
    <source>
        <dbReference type="SAM" id="MobiDB-lite"/>
    </source>
</evidence>
<evidence type="ECO:0000313" key="3">
    <source>
        <dbReference type="Proteomes" id="UP001286313"/>
    </source>
</evidence>
<dbReference type="Proteomes" id="UP001286313">
    <property type="component" value="Unassembled WGS sequence"/>
</dbReference>
<comment type="caution">
    <text evidence="2">The sequence shown here is derived from an EMBL/GenBank/DDBJ whole genome shotgun (WGS) entry which is preliminary data.</text>
</comment>
<gene>
    <name evidence="2" type="ORF">Pcinc_040153</name>
</gene>
<evidence type="ECO:0000313" key="2">
    <source>
        <dbReference type="EMBL" id="KAK3853301.1"/>
    </source>
</evidence>
<dbReference type="AlphaFoldDB" id="A0AAE1EL39"/>
<dbReference type="EMBL" id="JAWQEG010007011">
    <property type="protein sequence ID" value="KAK3853301.1"/>
    <property type="molecule type" value="Genomic_DNA"/>
</dbReference>
<feature type="region of interest" description="Disordered" evidence="1">
    <location>
        <begin position="1"/>
        <end position="25"/>
    </location>
</feature>
<sequence>MHLRTVRPKTLTRGQPTHHYHARHTKKVRERMEWPWQLPDKQFYPVMKLLIMRLTTCPTRHDPEADVWGSRRPVPLRLASPRPKPALMYCSVPADCLDAGISNEYIGQ</sequence>
<feature type="compositionally biased region" description="Basic residues" evidence="1">
    <location>
        <begin position="16"/>
        <end position="25"/>
    </location>
</feature>
<proteinExistence type="predicted"/>
<reference evidence="2" key="1">
    <citation type="submission" date="2023-10" db="EMBL/GenBank/DDBJ databases">
        <title>Genome assemblies of two species of porcelain crab, Petrolisthes cinctipes and Petrolisthes manimaculis (Anomura: Porcellanidae).</title>
        <authorList>
            <person name="Angst P."/>
        </authorList>
    </citation>
    <scope>NUCLEOTIDE SEQUENCE</scope>
    <source>
        <strain evidence="2">PB745_01</strain>
        <tissue evidence="2">Gill</tissue>
    </source>
</reference>
<accession>A0AAE1EL39</accession>
<organism evidence="2 3">
    <name type="scientific">Petrolisthes cinctipes</name>
    <name type="common">Flat porcelain crab</name>
    <dbReference type="NCBI Taxonomy" id="88211"/>
    <lineage>
        <taxon>Eukaryota</taxon>
        <taxon>Metazoa</taxon>
        <taxon>Ecdysozoa</taxon>
        <taxon>Arthropoda</taxon>
        <taxon>Crustacea</taxon>
        <taxon>Multicrustacea</taxon>
        <taxon>Malacostraca</taxon>
        <taxon>Eumalacostraca</taxon>
        <taxon>Eucarida</taxon>
        <taxon>Decapoda</taxon>
        <taxon>Pleocyemata</taxon>
        <taxon>Anomura</taxon>
        <taxon>Galatheoidea</taxon>
        <taxon>Porcellanidae</taxon>
        <taxon>Petrolisthes</taxon>
    </lineage>
</organism>